<evidence type="ECO:0000313" key="6">
    <source>
        <dbReference type="EMBL" id="KAF2087500.1"/>
    </source>
</evidence>
<evidence type="ECO:0000256" key="2">
    <source>
        <dbReference type="ARBA" id="ARBA00013807"/>
    </source>
</evidence>
<keyword evidence="3 4" id="KW-0175">Coiled coil</keyword>
<feature type="region of interest" description="Disordered" evidence="5">
    <location>
        <begin position="44"/>
        <end position="86"/>
    </location>
</feature>
<feature type="compositionally biased region" description="Basic and acidic residues" evidence="5">
    <location>
        <begin position="70"/>
        <end position="82"/>
    </location>
</feature>
<dbReference type="Proteomes" id="UP000799776">
    <property type="component" value="Unassembled WGS sequence"/>
</dbReference>
<dbReference type="PANTHER" id="PTHR15157:SF5">
    <property type="entry name" value="UV RADIATION RESISTANCE-ASSOCIATED GENE PROTEIN"/>
    <property type="match status" value="1"/>
</dbReference>
<dbReference type="Pfam" id="PF10186">
    <property type="entry name" value="ATG14"/>
    <property type="match status" value="1"/>
</dbReference>
<gene>
    <name evidence="6" type="ORF">K490DRAFT_42165</name>
</gene>
<evidence type="ECO:0000313" key="7">
    <source>
        <dbReference type="Proteomes" id="UP000799776"/>
    </source>
</evidence>
<evidence type="ECO:0000256" key="4">
    <source>
        <dbReference type="SAM" id="Coils"/>
    </source>
</evidence>
<dbReference type="GO" id="GO:0032991">
    <property type="term" value="C:protein-containing complex"/>
    <property type="evidence" value="ECO:0007669"/>
    <property type="project" value="UniProtKB-ARBA"/>
</dbReference>
<keyword evidence="7" id="KW-1185">Reference proteome</keyword>
<dbReference type="GO" id="GO:0000323">
    <property type="term" value="C:lytic vacuole"/>
    <property type="evidence" value="ECO:0007669"/>
    <property type="project" value="TreeGrafter"/>
</dbReference>
<comment type="similarity">
    <text evidence="1">Belongs to the ATG14 family.</text>
</comment>
<dbReference type="PANTHER" id="PTHR15157">
    <property type="entry name" value="UV RADIATION RESISTANCE-ASSOCIATED GENE PROTEIN"/>
    <property type="match status" value="1"/>
</dbReference>
<comment type="caution">
    <text evidence="6">The sequence shown here is derived from an EMBL/GenBank/DDBJ whole genome shotgun (WGS) entry which is preliminary data.</text>
</comment>
<dbReference type="GO" id="GO:0000149">
    <property type="term" value="F:SNARE binding"/>
    <property type="evidence" value="ECO:0007669"/>
    <property type="project" value="TreeGrafter"/>
</dbReference>
<protein>
    <recommendedName>
        <fullName evidence="2">Autophagy-related protein 14</fullName>
    </recommendedName>
</protein>
<dbReference type="EMBL" id="ML978720">
    <property type="protein sequence ID" value="KAF2087500.1"/>
    <property type="molecule type" value="Genomic_DNA"/>
</dbReference>
<dbReference type="GO" id="GO:0035493">
    <property type="term" value="P:SNARE complex assembly"/>
    <property type="evidence" value="ECO:0007669"/>
    <property type="project" value="TreeGrafter"/>
</dbReference>
<dbReference type="InterPro" id="IPR018791">
    <property type="entry name" value="UV_resistance/autophagy_Atg14"/>
</dbReference>
<dbReference type="OrthoDB" id="72772at2759"/>
<evidence type="ECO:0000256" key="5">
    <source>
        <dbReference type="SAM" id="MobiDB-lite"/>
    </source>
</evidence>
<dbReference type="GO" id="GO:0005768">
    <property type="term" value="C:endosome"/>
    <property type="evidence" value="ECO:0007669"/>
    <property type="project" value="TreeGrafter"/>
</dbReference>
<evidence type="ECO:0000256" key="3">
    <source>
        <dbReference type="ARBA" id="ARBA00023054"/>
    </source>
</evidence>
<name>A0A9P4HYE3_9PEZI</name>
<evidence type="ECO:0000256" key="1">
    <source>
        <dbReference type="ARBA" id="ARBA00009574"/>
    </source>
</evidence>
<organism evidence="6 7">
    <name type="scientific">Saccharata proteae CBS 121410</name>
    <dbReference type="NCBI Taxonomy" id="1314787"/>
    <lineage>
        <taxon>Eukaryota</taxon>
        <taxon>Fungi</taxon>
        <taxon>Dikarya</taxon>
        <taxon>Ascomycota</taxon>
        <taxon>Pezizomycotina</taxon>
        <taxon>Dothideomycetes</taxon>
        <taxon>Dothideomycetes incertae sedis</taxon>
        <taxon>Botryosphaeriales</taxon>
        <taxon>Saccharataceae</taxon>
        <taxon>Saccharata</taxon>
    </lineage>
</organism>
<feature type="coiled-coil region" evidence="4">
    <location>
        <begin position="320"/>
        <end position="378"/>
    </location>
</feature>
<accession>A0A9P4HYE3</accession>
<proteinExistence type="inferred from homology"/>
<dbReference type="AlphaFoldDB" id="A0A9P4HYE3"/>
<sequence>MAGDAHATVPVELPSKERPLLLPNNRKLRHLQGITIRNLAVPQTSRRPCRATIDDEAVPTSRKSPSKTVALREGRKLEHSRSSNDLTPIGETIAAQDVVDRTRTSLSPEVFDAVAATDVSPRPLLGRLRRRSTMSWSGASPLARQRKLEDVTAGRMADTFFSLHVDGIDDPVYISEEVGKAMNPNFRFFDLHAWGPAVTRLDTLTIKVWARTEKEQGHQFLVELTISLPDLHFVGKSLDTHRRPFPQNSVLFHLIDGVYAVPVVSTPRPEDELVPEFYASISPDNTSNATSSSQLPSSRVTLPTSTYNSLERLFTLDVCIQDALSTRQRLTTEINDLLKRNSTGISLVKEVPVAQMAVKDANEALKSQRSRVATAKKRRADLAASITERRRAMAESRAAQAAILEEIAKGREELAVTEQKIRATAEDTAAHRRRVCEDLSRIYPIVPTPDGKPLSFTIRGLALPNSEIETVSSAQEREISAALGYVAQVVTQLSLYLSIPLPYPLTLRGSTSTAEDHIKLPPPTSSSERTYPLYTGNGVIRFRFIYGVFLLNRDIEMLCVKGFGIRVPDPRNTLPNLAHLFYVATAGDGEVPQRVKGGVKALMGVKGGDEVEDGNGGDGKTEGNNVLGDGKGAVQKLNGHLRSESFNVKMKKAKAAAG</sequence>
<feature type="region of interest" description="Disordered" evidence="5">
    <location>
        <begin position="606"/>
        <end position="629"/>
    </location>
</feature>
<reference evidence="6" key="1">
    <citation type="journal article" date="2020" name="Stud. Mycol.">
        <title>101 Dothideomycetes genomes: a test case for predicting lifestyles and emergence of pathogens.</title>
        <authorList>
            <person name="Haridas S."/>
            <person name="Albert R."/>
            <person name="Binder M."/>
            <person name="Bloem J."/>
            <person name="Labutti K."/>
            <person name="Salamov A."/>
            <person name="Andreopoulos B."/>
            <person name="Baker S."/>
            <person name="Barry K."/>
            <person name="Bills G."/>
            <person name="Bluhm B."/>
            <person name="Cannon C."/>
            <person name="Castanera R."/>
            <person name="Culley D."/>
            <person name="Daum C."/>
            <person name="Ezra D."/>
            <person name="Gonzalez J."/>
            <person name="Henrissat B."/>
            <person name="Kuo A."/>
            <person name="Liang C."/>
            <person name="Lipzen A."/>
            <person name="Lutzoni F."/>
            <person name="Magnuson J."/>
            <person name="Mondo S."/>
            <person name="Nolan M."/>
            <person name="Ohm R."/>
            <person name="Pangilinan J."/>
            <person name="Park H.-J."/>
            <person name="Ramirez L."/>
            <person name="Alfaro M."/>
            <person name="Sun H."/>
            <person name="Tritt A."/>
            <person name="Yoshinaga Y."/>
            <person name="Zwiers L.-H."/>
            <person name="Turgeon B."/>
            <person name="Goodwin S."/>
            <person name="Spatafora J."/>
            <person name="Crous P."/>
            <person name="Grigoriev I."/>
        </authorList>
    </citation>
    <scope>NUCLEOTIDE SEQUENCE</scope>
    <source>
        <strain evidence="6">CBS 121410</strain>
    </source>
</reference>